<reference evidence="4" key="3">
    <citation type="submission" date="2022-06" db="UniProtKB">
        <authorList>
            <consortium name="EnsemblMetazoa"/>
        </authorList>
    </citation>
    <scope>IDENTIFICATION</scope>
</reference>
<dbReference type="PROSITE" id="PS51159">
    <property type="entry name" value="CBM21"/>
    <property type="match status" value="1"/>
</dbReference>
<dbReference type="GO" id="GO:0005979">
    <property type="term" value="P:regulation of glycogen biosynthetic process"/>
    <property type="evidence" value="ECO:0007669"/>
    <property type="project" value="TreeGrafter"/>
</dbReference>
<evidence type="ECO:0000313" key="5">
    <source>
        <dbReference type="Proteomes" id="UP000070412"/>
    </source>
</evidence>
<name>A0A834VEB6_SARSC</name>
<feature type="domain" description="CBM21" evidence="2">
    <location>
        <begin position="507"/>
        <end position="656"/>
    </location>
</feature>
<keyword evidence="5" id="KW-1185">Reference proteome</keyword>
<evidence type="ECO:0000259" key="2">
    <source>
        <dbReference type="PROSITE" id="PS51159"/>
    </source>
</evidence>
<feature type="compositionally biased region" description="Basic and acidic residues" evidence="1">
    <location>
        <begin position="352"/>
        <end position="375"/>
    </location>
</feature>
<sequence length="661" mass="75870">MSTPVLSMMIHCDRSSSASTKLSTLKSLQNHFNPSKKTKNEIAKRLCNVSFLFPSTILFPQLTCSISMPILFSENENDHSIHSTKLSSSTSTMTAKKNVTKFDSLTSQLNGLRTNPEMASSLPNICLFQQQQSRSPVEKRRSLIRSDTIDLAKQIQIKSDLESLKMMIQSDSIDGLSDTLSREEKSIAPNLSASSPTPSPRRRKNSQMSPIKPDLELMSRIDSEEQKSNEKKEECDNGQSKNSTSETIEACDVTKEDRIFSLDLESEDENLKESNNRLESMNDRIKGFRIENRNNQISQSTQSSGNEKNQSAAAWLAAATHQLSCLNSHHISKQKSIQQSNQNQNRFQKQTKSLDDYDEEQRSKEESFLQKDQRHQRVRRTSILRRQPSFSNEKKNVRFADSIGLKLENILYFQPPSTPVRRFTSPANSNSEWNAQTWHGILCDRFVAPTCDLNRSNKSDSNNRDGEEIHKNLDKAKQQAFDSLDSQQRYELVMSNFSNPSERFDFTQVLCEKNVLLHSITISETTIYGIVSCLNIHFIKKVYVRYTFDDWSTQIEREANYMLGSHDGRTDKFSFCIYSQPKDFKIFDGTENDMIASERNKSSSEEDMSDGSDDKENRPQMIDSKRCPRIYFAIRFRSGDGQEFWDNNHGQNYRLDLKRLS</sequence>
<feature type="region of interest" description="Disordered" evidence="1">
    <location>
        <begin position="182"/>
        <end position="250"/>
    </location>
</feature>
<dbReference type="InterPro" id="IPR038175">
    <property type="entry name" value="CBM21_dom_sf"/>
</dbReference>
<organism evidence="3">
    <name type="scientific">Sarcoptes scabiei</name>
    <name type="common">Itch mite</name>
    <name type="synonym">Acarus scabiei</name>
    <dbReference type="NCBI Taxonomy" id="52283"/>
    <lineage>
        <taxon>Eukaryota</taxon>
        <taxon>Metazoa</taxon>
        <taxon>Ecdysozoa</taxon>
        <taxon>Arthropoda</taxon>
        <taxon>Chelicerata</taxon>
        <taxon>Arachnida</taxon>
        <taxon>Acari</taxon>
        <taxon>Acariformes</taxon>
        <taxon>Sarcoptiformes</taxon>
        <taxon>Astigmata</taxon>
        <taxon>Psoroptidia</taxon>
        <taxon>Sarcoptoidea</taxon>
        <taxon>Sarcoptidae</taxon>
        <taxon>Sarcoptinae</taxon>
        <taxon>Sarcoptes</taxon>
    </lineage>
</organism>
<feature type="compositionally biased region" description="Polar residues" evidence="1">
    <location>
        <begin position="237"/>
        <end position="247"/>
    </location>
</feature>
<gene>
    <name evidence="3" type="ORF">SSS_7200</name>
</gene>
<dbReference type="EnsemblMetazoa" id="SSS_7200s_mrna">
    <property type="protein sequence ID" value="KAF7492450.1"/>
    <property type="gene ID" value="SSS_7200"/>
</dbReference>
<reference evidence="5" key="1">
    <citation type="journal article" date="2020" name="PLoS Negl. Trop. Dis.">
        <title>High-quality nuclear genome for Sarcoptes scabiei-A critical resource for a neglected parasite.</title>
        <authorList>
            <person name="Korhonen P.K."/>
            <person name="Gasser R.B."/>
            <person name="Ma G."/>
            <person name="Wang T."/>
            <person name="Stroehlein A.J."/>
            <person name="Young N.D."/>
            <person name="Ang C.S."/>
            <person name="Fernando D.D."/>
            <person name="Lu H.C."/>
            <person name="Taylor S."/>
            <person name="Reynolds S.L."/>
            <person name="Mofiz E."/>
            <person name="Najaraj S.H."/>
            <person name="Gowda H."/>
            <person name="Madugundu A."/>
            <person name="Renuse S."/>
            <person name="Holt D."/>
            <person name="Pandey A."/>
            <person name="Papenfuss A.T."/>
            <person name="Fischer K."/>
        </authorList>
    </citation>
    <scope>NUCLEOTIDE SEQUENCE [LARGE SCALE GENOMIC DNA]</scope>
</reference>
<dbReference type="Gene3D" id="2.60.40.2440">
    <property type="entry name" value="Carbohydrate binding type-21 domain"/>
    <property type="match status" value="1"/>
</dbReference>
<accession>A0A834VEB6</accession>
<dbReference type="PANTHER" id="PTHR12307:SF36">
    <property type="entry name" value="GLYCOGEN-BINDING SUBUNIT 76A"/>
    <property type="match status" value="1"/>
</dbReference>
<evidence type="ECO:0000256" key="1">
    <source>
        <dbReference type="SAM" id="MobiDB-lite"/>
    </source>
</evidence>
<dbReference type="EMBL" id="WVUK01000056">
    <property type="protein sequence ID" value="KAF7492450.1"/>
    <property type="molecule type" value="Genomic_DNA"/>
</dbReference>
<feature type="compositionally biased region" description="Basic and acidic residues" evidence="1">
    <location>
        <begin position="213"/>
        <end position="235"/>
    </location>
</feature>
<dbReference type="OrthoDB" id="8942186at2759"/>
<proteinExistence type="predicted"/>
<evidence type="ECO:0000313" key="3">
    <source>
        <dbReference type="EMBL" id="KAF7492450.1"/>
    </source>
</evidence>
<evidence type="ECO:0000313" key="4">
    <source>
        <dbReference type="EnsemblMetazoa" id="KAF7492450.1"/>
    </source>
</evidence>
<feature type="region of interest" description="Disordered" evidence="1">
    <location>
        <begin position="597"/>
        <end position="620"/>
    </location>
</feature>
<feature type="compositionally biased region" description="Low complexity" evidence="1">
    <location>
        <begin position="334"/>
        <end position="350"/>
    </location>
</feature>
<reference evidence="3" key="2">
    <citation type="submission" date="2020-01" db="EMBL/GenBank/DDBJ databases">
        <authorList>
            <person name="Korhonen P.K.K."/>
            <person name="Guangxu M.G."/>
            <person name="Wang T.W."/>
            <person name="Stroehlein A.J.S."/>
            <person name="Young N.D."/>
            <person name="Ang C.-S.A."/>
            <person name="Fernando D.W.F."/>
            <person name="Lu H.L."/>
            <person name="Taylor S.T."/>
            <person name="Ehtesham M.E.M."/>
            <person name="Najaraj S.H.N."/>
            <person name="Harsha G.H.G."/>
            <person name="Madugundu A.M."/>
            <person name="Renuse S.R."/>
            <person name="Holt D.H."/>
            <person name="Pandey A.P."/>
            <person name="Papenfuss A.P."/>
            <person name="Gasser R.B.G."/>
            <person name="Fischer K.F."/>
        </authorList>
    </citation>
    <scope>NUCLEOTIDE SEQUENCE</scope>
    <source>
        <strain evidence="3">SSS_KF_BRIS2020</strain>
    </source>
</reference>
<dbReference type="AlphaFoldDB" id="A0A834VEB6"/>
<dbReference type="Proteomes" id="UP000070412">
    <property type="component" value="Unassembled WGS sequence"/>
</dbReference>
<dbReference type="GO" id="GO:0000164">
    <property type="term" value="C:protein phosphatase type 1 complex"/>
    <property type="evidence" value="ECO:0007669"/>
    <property type="project" value="TreeGrafter"/>
</dbReference>
<dbReference type="PANTHER" id="PTHR12307">
    <property type="entry name" value="PROTEIN PHOSPHATASE 1 REGULATORY SUBUNIT"/>
    <property type="match status" value="1"/>
</dbReference>
<dbReference type="GO" id="GO:0008157">
    <property type="term" value="F:protein phosphatase 1 binding"/>
    <property type="evidence" value="ECO:0007669"/>
    <property type="project" value="TreeGrafter"/>
</dbReference>
<dbReference type="InterPro" id="IPR050782">
    <property type="entry name" value="PP1_regulatory_subunit_3"/>
</dbReference>
<feature type="region of interest" description="Disordered" evidence="1">
    <location>
        <begin position="334"/>
        <end position="389"/>
    </location>
</feature>
<protein>
    <submittedName>
        <fullName evidence="3">Protein phosphatase 1 regulatory subunit 3A</fullName>
    </submittedName>
</protein>
<dbReference type="GO" id="GO:2001069">
    <property type="term" value="F:glycogen binding"/>
    <property type="evidence" value="ECO:0007669"/>
    <property type="project" value="TreeGrafter"/>
</dbReference>
<dbReference type="InterPro" id="IPR005036">
    <property type="entry name" value="CBM21_dom"/>
</dbReference>
<dbReference type="Pfam" id="PF03370">
    <property type="entry name" value="CBM_21"/>
    <property type="match status" value="1"/>
</dbReference>